<dbReference type="EMBL" id="FMHT01000003">
    <property type="protein sequence ID" value="SCL14623.1"/>
    <property type="molecule type" value="Genomic_DNA"/>
</dbReference>
<evidence type="ECO:0000313" key="7">
    <source>
        <dbReference type="Proteomes" id="UP000199699"/>
    </source>
</evidence>
<keyword evidence="3" id="KW-0560">Oxidoreductase</keyword>
<dbReference type="OrthoDB" id="4288123at2"/>
<dbReference type="Gene3D" id="3.20.20.30">
    <property type="entry name" value="Luciferase-like domain"/>
    <property type="match status" value="1"/>
</dbReference>
<dbReference type="AlphaFoldDB" id="A0A1C6RBW1"/>
<dbReference type="PANTHER" id="PTHR42847:SF4">
    <property type="entry name" value="ALKANESULFONATE MONOOXYGENASE-RELATED"/>
    <property type="match status" value="1"/>
</dbReference>
<evidence type="ECO:0000256" key="3">
    <source>
        <dbReference type="ARBA" id="ARBA00023002"/>
    </source>
</evidence>
<dbReference type="Proteomes" id="UP000199699">
    <property type="component" value="Unassembled WGS sequence"/>
</dbReference>
<dbReference type="Pfam" id="PF00296">
    <property type="entry name" value="Bac_luciferase"/>
    <property type="match status" value="1"/>
</dbReference>
<evidence type="ECO:0000259" key="5">
    <source>
        <dbReference type="Pfam" id="PF00296"/>
    </source>
</evidence>
<proteinExistence type="predicted"/>
<gene>
    <name evidence="6" type="ORF">GA0070616_0494</name>
</gene>
<dbReference type="InterPro" id="IPR011251">
    <property type="entry name" value="Luciferase-like_dom"/>
</dbReference>
<name>A0A1C6RBW1_9ACTN</name>
<dbReference type="PANTHER" id="PTHR42847">
    <property type="entry name" value="ALKANESULFONATE MONOOXYGENASE"/>
    <property type="match status" value="1"/>
</dbReference>
<accession>A0A1C6RBW1</accession>
<dbReference type="InterPro" id="IPR036661">
    <property type="entry name" value="Luciferase-like_sf"/>
</dbReference>
<dbReference type="InterPro" id="IPR019923">
    <property type="entry name" value="Lucif-like_OxRdtase_MSMEG_2516"/>
</dbReference>
<dbReference type="SUPFAM" id="SSF51679">
    <property type="entry name" value="Bacterial luciferase-like"/>
    <property type="match status" value="1"/>
</dbReference>
<evidence type="ECO:0000256" key="2">
    <source>
        <dbReference type="ARBA" id="ARBA00022643"/>
    </source>
</evidence>
<reference evidence="6 7" key="1">
    <citation type="submission" date="2016-06" db="EMBL/GenBank/DDBJ databases">
        <authorList>
            <person name="Kjaerup R.B."/>
            <person name="Dalgaard T.S."/>
            <person name="Juul-Madsen H.R."/>
        </authorList>
    </citation>
    <scope>NUCLEOTIDE SEQUENCE [LARGE SCALE GENOMIC DNA]</scope>
    <source>
        <strain evidence="6 7">DSM 43818</strain>
    </source>
</reference>
<dbReference type="STRING" id="145857.GA0070616_0494"/>
<protein>
    <submittedName>
        <fullName evidence="6">Probable F420-dependent oxidoreductase, MSMEG_2516 family</fullName>
    </submittedName>
</protein>
<keyword evidence="1" id="KW-0285">Flavoprotein</keyword>
<dbReference type="InterPro" id="IPR050172">
    <property type="entry name" value="SsuD_RutA_monooxygenase"/>
</dbReference>
<dbReference type="RefSeq" id="WP_091075483.1">
    <property type="nucleotide sequence ID" value="NZ_FMHT01000003.1"/>
</dbReference>
<sequence>MTVEHPFRFAVVANGTEGPEWTALAQRVEALGYDALLVTDHVTDRVAAVPALAVAAAHTDRIGVGTFVLNNDLRHPVLLAKDFAALDALSGGRALLGLGAGWMSSDYEVTGVPRERGAVRLARLRQSVGIVRSLLAGAAVDVDGPHYRVRADAGLIAHDGPGPRLLLGGGRRGALEFAAREADIVSVVPPLGPQGPRDVTDLAPQRVDEQVGWVRAASAGRREAPRMNHVVWECFVTARPAPIVAALATAFGTTPDLVAQSPSFLVGSVDSVVDALWSRRERWGFSFVTVPVAALDAFAPVVARLTGR</sequence>
<evidence type="ECO:0000313" key="6">
    <source>
        <dbReference type="EMBL" id="SCL14623.1"/>
    </source>
</evidence>
<keyword evidence="4" id="KW-0503">Monooxygenase</keyword>
<dbReference type="GO" id="GO:0008726">
    <property type="term" value="F:alkanesulfonate monooxygenase activity"/>
    <property type="evidence" value="ECO:0007669"/>
    <property type="project" value="TreeGrafter"/>
</dbReference>
<feature type="domain" description="Luciferase-like" evidence="5">
    <location>
        <begin position="20"/>
        <end position="189"/>
    </location>
</feature>
<dbReference type="NCBIfam" id="TIGR03621">
    <property type="entry name" value="F420_MSMEG_2516"/>
    <property type="match status" value="1"/>
</dbReference>
<evidence type="ECO:0000256" key="4">
    <source>
        <dbReference type="ARBA" id="ARBA00023033"/>
    </source>
</evidence>
<dbReference type="GO" id="GO:0046306">
    <property type="term" value="P:alkanesulfonate catabolic process"/>
    <property type="evidence" value="ECO:0007669"/>
    <property type="project" value="TreeGrafter"/>
</dbReference>
<keyword evidence="2" id="KW-0288">FMN</keyword>
<keyword evidence="7" id="KW-1185">Reference proteome</keyword>
<evidence type="ECO:0000256" key="1">
    <source>
        <dbReference type="ARBA" id="ARBA00022630"/>
    </source>
</evidence>
<organism evidence="6 7">
    <name type="scientific">Micromonospora nigra</name>
    <dbReference type="NCBI Taxonomy" id="145857"/>
    <lineage>
        <taxon>Bacteria</taxon>
        <taxon>Bacillati</taxon>
        <taxon>Actinomycetota</taxon>
        <taxon>Actinomycetes</taxon>
        <taxon>Micromonosporales</taxon>
        <taxon>Micromonosporaceae</taxon>
        <taxon>Micromonospora</taxon>
    </lineage>
</organism>